<accession>L2FIL9</accession>
<dbReference type="HOGENOM" id="CLU_719633_0_0_1"/>
<protein>
    <submittedName>
        <fullName evidence="1">Uncharacterized protein</fullName>
    </submittedName>
</protein>
<name>L2FIL9_COLFN</name>
<dbReference type="EMBL" id="KB021102">
    <property type="protein sequence ID" value="ELA25871.1"/>
    <property type="molecule type" value="Genomic_DNA"/>
</dbReference>
<organism evidence="1">
    <name type="scientific">Colletotrichum fructicola (strain Nara gc5)</name>
    <name type="common">Anthracnose fungus</name>
    <name type="synonym">Colletotrichum gloeosporioides (strain Nara gc5)</name>
    <dbReference type="NCBI Taxonomy" id="1213859"/>
    <lineage>
        <taxon>Eukaryota</taxon>
        <taxon>Fungi</taxon>
        <taxon>Dikarya</taxon>
        <taxon>Ascomycota</taxon>
        <taxon>Pezizomycotina</taxon>
        <taxon>Sordariomycetes</taxon>
        <taxon>Hypocreomycetidae</taxon>
        <taxon>Glomerellales</taxon>
        <taxon>Glomerellaceae</taxon>
        <taxon>Colletotrichum</taxon>
        <taxon>Colletotrichum gloeosporioides species complex</taxon>
    </lineage>
</organism>
<dbReference type="AlphaFoldDB" id="L2FIL9"/>
<proteinExistence type="predicted"/>
<evidence type="ECO:0000313" key="1">
    <source>
        <dbReference type="EMBL" id="ELA25871.1"/>
    </source>
</evidence>
<reference evidence="1" key="1">
    <citation type="submission" date="2012-08" db="EMBL/GenBank/DDBJ databases">
        <title>Genome analysis of Colletotrichum orbiculare and Colletotrichum fructicola.</title>
        <authorList>
            <person name="Gan P.H.P."/>
            <person name="Ikeda K."/>
            <person name="Irieda H."/>
            <person name="Narusaka M."/>
            <person name="O'Connell R.J."/>
            <person name="Narusaka Y."/>
            <person name="Takano Y."/>
            <person name="Kubo Y."/>
            <person name="Shirasu K."/>
        </authorList>
    </citation>
    <scope>NUCLEOTIDE SEQUENCE</scope>
    <source>
        <strain evidence="1">Nara gc5</strain>
    </source>
</reference>
<sequence>MVPTPWGHPDATRKTYLPRRAVGSPDYDPPLIPVPEVLDVAKTQRLPEPKMKMIQISKLPFEIQNAIFELGTSMLPYAINMDEPDAEACCYRDRRSFGPLRDKFLSSDEIVTEIANSCPLAYTCRRSRAAVYKTLHRLMQASCQDNIHDPHAGISILKYIQVTVRISNLVAKEAMKRESESPPEKQCLNPEGKHGDDAMCCNCPRCEGSIQTGLDRIVGLRSRWLYDNPLITVTDVRSRCAEIPHYLMEYVDRIDTEWWFNRHKNACVASDVLRTSFGMMFHEARHLTITPCMPLMSAAQPGNKLDIVKGRYWLRNSWTDPEEIALAKLRQWKTYDGMVQELCEDEIVWVRFARFFYSYHLEMYVTESFALPIFEIVTTEKQAG</sequence>
<gene>
    <name evidence="1" type="ORF">CGGC5_1798</name>
</gene>